<dbReference type="OMA" id="DVASPYG"/>
<evidence type="ECO:0000259" key="1">
    <source>
        <dbReference type="Pfam" id="PF00561"/>
    </source>
</evidence>
<accession>B8MEB6</accession>
<dbReference type="HOGENOM" id="CLU_020336_11_1_1"/>
<name>B8MEB6_TALSN</name>
<organism evidence="2 3">
    <name type="scientific">Talaromyces stipitatus (strain ATCC 10500 / CBS 375.48 / QM 6759 / NRRL 1006)</name>
    <name type="common">Penicillium stipitatum</name>
    <dbReference type="NCBI Taxonomy" id="441959"/>
    <lineage>
        <taxon>Eukaryota</taxon>
        <taxon>Fungi</taxon>
        <taxon>Dikarya</taxon>
        <taxon>Ascomycota</taxon>
        <taxon>Pezizomycotina</taxon>
        <taxon>Eurotiomycetes</taxon>
        <taxon>Eurotiomycetidae</taxon>
        <taxon>Eurotiales</taxon>
        <taxon>Trichocomaceae</taxon>
        <taxon>Talaromyces</taxon>
        <taxon>Talaromyces sect. Talaromyces</taxon>
    </lineage>
</organism>
<dbReference type="Proteomes" id="UP000001745">
    <property type="component" value="Unassembled WGS sequence"/>
</dbReference>
<dbReference type="OrthoDB" id="408373at2759"/>
<dbReference type="InterPro" id="IPR029058">
    <property type="entry name" value="AB_hydrolase_fold"/>
</dbReference>
<dbReference type="Pfam" id="PF00561">
    <property type="entry name" value="Abhydrolase_1"/>
    <property type="match status" value="1"/>
</dbReference>
<feature type="domain" description="AB hydrolase-1" evidence="1">
    <location>
        <begin position="106"/>
        <end position="391"/>
    </location>
</feature>
<gene>
    <name evidence="2" type="ORF">TSTA_016220</name>
</gene>
<dbReference type="PRINTS" id="PR00111">
    <property type="entry name" value="ABHYDROLASE"/>
</dbReference>
<dbReference type="PhylomeDB" id="B8MEB6"/>
<dbReference type="Gene3D" id="3.40.50.1820">
    <property type="entry name" value="alpha/beta hydrolase"/>
    <property type="match status" value="1"/>
</dbReference>
<sequence length="408" mass="43981">MVLGFFKQTADFVTDSVTSPQTQRPFLAVAGTSITLGLALGAIWAFERSPPKIIPSPLKAVQSAALNKDGELPVLPLDVLPGARDVSTPYGSIRVYEWGPEDGHKVLLVHGISTPCVSLGGLAHSLVDRGCRVMTFDLFGRGFSDTPGDIPQDDRLFSTQILLALASSPLSWTGSSSGKFSLIGYSLGGGITAAFASHFHDLLSSLVLLAPAGLMRESHVGWQTRLLNAKGLLPESVISSLVKGRLKAGPLVKPKKDNGSQNETVGVEAALTEELTASPQQVLSRTYPSLKTAEAVAWQIENHDGFIPAFISSMRHGPILQKSQLDNWKRLGSFLSQRKREGAGTGLAHDKVLVVLGETDNVIFKDDTVEDVTHALEGNAQITYFDIGHEFPSVKYEELATQLIEFWK</sequence>
<proteinExistence type="predicted"/>
<dbReference type="STRING" id="441959.B8MEB6"/>
<dbReference type="RefSeq" id="XP_002483777.1">
    <property type="nucleotide sequence ID" value="XM_002483732.1"/>
</dbReference>
<dbReference type="SUPFAM" id="SSF53474">
    <property type="entry name" value="alpha/beta-Hydrolases"/>
    <property type="match status" value="1"/>
</dbReference>
<dbReference type="InterPro" id="IPR000073">
    <property type="entry name" value="AB_hydrolase_1"/>
</dbReference>
<dbReference type="PANTHER" id="PTHR43139">
    <property type="entry name" value="SI:DKEY-122A22.2"/>
    <property type="match status" value="1"/>
</dbReference>
<protein>
    <submittedName>
        <fullName evidence="2">Alpha/beta hydrolase family protein, putative</fullName>
    </submittedName>
</protein>
<reference evidence="3" key="1">
    <citation type="journal article" date="2015" name="Genome Announc.">
        <title>Genome sequence of the AIDS-associated pathogen Penicillium marneffei (ATCC18224) and its near taxonomic relative Talaromyces stipitatus (ATCC10500).</title>
        <authorList>
            <person name="Nierman W.C."/>
            <person name="Fedorova-Abrams N.D."/>
            <person name="Andrianopoulos A."/>
        </authorList>
    </citation>
    <scope>NUCLEOTIDE SEQUENCE [LARGE SCALE GENOMIC DNA]</scope>
    <source>
        <strain evidence="3">ATCC 10500 / CBS 375.48 / QM 6759 / NRRL 1006</strain>
    </source>
</reference>
<dbReference type="eggNOG" id="ENOG502S1BG">
    <property type="taxonomic scope" value="Eukaryota"/>
</dbReference>
<dbReference type="GO" id="GO:0016787">
    <property type="term" value="F:hydrolase activity"/>
    <property type="evidence" value="ECO:0007669"/>
    <property type="project" value="UniProtKB-KW"/>
</dbReference>
<dbReference type="GeneID" id="8106395"/>
<dbReference type="PANTHER" id="PTHR43139:SF65">
    <property type="entry name" value="HYDROLASE FAMILY PROTEIN, PUTATIVE (AFU_ORTHOLOGUE AFUA_6G07060)-RELATED"/>
    <property type="match status" value="1"/>
</dbReference>
<dbReference type="AlphaFoldDB" id="B8MEB6"/>
<dbReference type="GO" id="GO:0005783">
    <property type="term" value="C:endoplasmic reticulum"/>
    <property type="evidence" value="ECO:0007669"/>
    <property type="project" value="TreeGrafter"/>
</dbReference>
<evidence type="ECO:0000313" key="2">
    <source>
        <dbReference type="EMBL" id="EED16543.1"/>
    </source>
</evidence>
<dbReference type="VEuPathDB" id="FungiDB:TSTA_016220"/>
<evidence type="ECO:0000313" key="3">
    <source>
        <dbReference type="Proteomes" id="UP000001745"/>
    </source>
</evidence>
<dbReference type="InParanoid" id="B8MEB6"/>
<keyword evidence="2" id="KW-0378">Hydrolase</keyword>
<keyword evidence="3" id="KW-1185">Reference proteome</keyword>
<dbReference type="EMBL" id="EQ962656">
    <property type="protein sequence ID" value="EED16543.1"/>
    <property type="molecule type" value="Genomic_DNA"/>
</dbReference>
<dbReference type="InterPro" id="IPR052370">
    <property type="entry name" value="Meta-cleavage_hydrolase"/>
</dbReference>